<sequence length="143" mass="16157">MRPLLMSLRPRFAEAILDGTKTVELRRTRLSAPDGTHLILYASSPVMAVVGTAVLIGRDTDTPARIWRRHRKHVGLLRTEYDEYFDGSETATAVHLGVPRRLATPWALSALRDTAKFQPPQSYRFVSDDDPVQLRDLVSTHHL</sequence>
<evidence type="ECO:0000313" key="2">
    <source>
        <dbReference type="EMBL" id="MCS7484866.1"/>
    </source>
</evidence>
<dbReference type="InterPro" id="IPR015947">
    <property type="entry name" value="PUA-like_sf"/>
</dbReference>
<dbReference type="InterPro" id="IPR007374">
    <property type="entry name" value="ASCH_domain"/>
</dbReference>
<dbReference type="Gene3D" id="2.30.130.30">
    <property type="entry name" value="Hypothetical protein"/>
    <property type="match status" value="1"/>
</dbReference>
<dbReference type="Pfam" id="PF04266">
    <property type="entry name" value="ASCH"/>
    <property type="match status" value="1"/>
</dbReference>
<gene>
    <name evidence="2" type="ORF">NZH93_49245</name>
</gene>
<reference evidence="2" key="1">
    <citation type="submission" date="2022-08" db="EMBL/GenBank/DDBJ databases">
        <authorList>
            <person name="Tistechok S."/>
            <person name="Samborskyy M."/>
            <person name="Roman I."/>
        </authorList>
    </citation>
    <scope>NUCLEOTIDE SEQUENCE</scope>
    <source>
        <strain evidence="2">DSM 103496</strain>
    </source>
</reference>
<dbReference type="RefSeq" id="WP_259630310.1">
    <property type="nucleotide sequence ID" value="NZ_JANYMP010000059.1"/>
</dbReference>
<feature type="domain" description="ASCH" evidence="1">
    <location>
        <begin position="6"/>
        <end position="100"/>
    </location>
</feature>
<dbReference type="AlphaFoldDB" id="A0A9X2VXU6"/>
<accession>A0A9X2VXU6</accession>
<evidence type="ECO:0000259" key="1">
    <source>
        <dbReference type="SMART" id="SM01022"/>
    </source>
</evidence>
<comment type="caution">
    <text evidence="2">The sequence shown here is derived from an EMBL/GenBank/DDBJ whole genome shotgun (WGS) entry which is preliminary data.</text>
</comment>
<name>A0A9X2VXU6_9PSEU</name>
<evidence type="ECO:0000313" key="3">
    <source>
        <dbReference type="Proteomes" id="UP001141259"/>
    </source>
</evidence>
<organism evidence="2 3">
    <name type="scientific">Umezawaea endophytica</name>
    <dbReference type="NCBI Taxonomy" id="1654476"/>
    <lineage>
        <taxon>Bacteria</taxon>
        <taxon>Bacillati</taxon>
        <taxon>Actinomycetota</taxon>
        <taxon>Actinomycetes</taxon>
        <taxon>Pseudonocardiales</taxon>
        <taxon>Pseudonocardiaceae</taxon>
        <taxon>Umezawaea</taxon>
    </lineage>
</organism>
<keyword evidence="3" id="KW-1185">Reference proteome</keyword>
<dbReference type="EMBL" id="JANYMP010000059">
    <property type="protein sequence ID" value="MCS7484866.1"/>
    <property type="molecule type" value="Genomic_DNA"/>
</dbReference>
<protein>
    <submittedName>
        <fullName evidence="2">ASCH domain-containing protein</fullName>
    </submittedName>
</protein>
<dbReference type="SMART" id="SM01022">
    <property type="entry name" value="ASCH"/>
    <property type="match status" value="1"/>
</dbReference>
<proteinExistence type="predicted"/>
<dbReference type="Proteomes" id="UP001141259">
    <property type="component" value="Unassembled WGS sequence"/>
</dbReference>
<dbReference type="SUPFAM" id="SSF88697">
    <property type="entry name" value="PUA domain-like"/>
    <property type="match status" value="1"/>
</dbReference>